<evidence type="ECO:0000313" key="2">
    <source>
        <dbReference type="Proteomes" id="UP000264883"/>
    </source>
</evidence>
<protein>
    <recommendedName>
        <fullName evidence="3">CDP-glycerol--glycerophosphate glycerophosphotransferase</fullName>
    </recommendedName>
</protein>
<proteinExistence type="predicted"/>
<name>A0A343JC49_9CLOT</name>
<keyword evidence="2" id="KW-1185">Reference proteome</keyword>
<accession>A0A343JC49</accession>
<dbReference type="Proteomes" id="UP000264883">
    <property type="component" value="Chromosome"/>
</dbReference>
<gene>
    <name evidence="1" type="ORF">BEN51_06320</name>
</gene>
<evidence type="ECO:0000313" key="1">
    <source>
        <dbReference type="EMBL" id="ASW43107.1"/>
    </source>
</evidence>
<organism evidence="1 2">
    <name type="scientific">Clostridium isatidis</name>
    <dbReference type="NCBI Taxonomy" id="182773"/>
    <lineage>
        <taxon>Bacteria</taxon>
        <taxon>Bacillati</taxon>
        <taxon>Bacillota</taxon>
        <taxon>Clostridia</taxon>
        <taxon>Eubacteriales</taxon>
        <taxon>Clostridiaceae</taxon>
        <taxon>Clostridium</taxon>
    </lineage>
</organism>
<dbReference type="EMBL" id="CP016786">
    <property type="protein sequence ID" value="ASW43107.1"/>
    <property type="molecule type" value="Genomic_DNA"/>
</dbReference>
<dbReference type="AlphaFoldDB" id="A0A343JC49"/>
<evidence type="ECO:0008006" key="3">
    <source>
        <dbReference type="Google" id="ProtNLM"/>
    </source>
</evidence>
<dbReference type="Gene3D" id="3.40.50.12580">
    <property type="match status" value="1"/>
</dbReference>
<reference evidence="1 2" key="1">
    <citation type="submission" date="2016-08" db="EMBL/GenBank/DDBJ databases">
        <title>Complete Genome Sequence Of The Indigo Reducing Clostridium isatidis DSM15098.</title>
        <authorList>
            <person name="Little G.T."/>
            <person name="Minton N.P."/>
        </authorList>
    </citation>
    <scope>NUCLEOTIDE SEQUENCE [LARGE SCALE GENOMIC DNA]</scope>
    <source>
        <strain evidence="1 2">DSM 15098</strain>
    </source>
</reference>
<dbReference type="SUPFAM" id="SSF53756">
    <property type="entry name" value="UDP-Glycosyltransferase/glycogen phosphorylase"/>
    <property type="match status" value="1"/>
</dbReference>
<dbReference type="InterPro" id="IPR043148">
    <property type="entry name" value="TagF_C"/>
</dbReference>
<dbReference type="OrthoDB" id="1662110at2"/>
<dbReference type="KEGG" id="cia:BEN51_06320"/>
<sequence>MFLKTKKRILDLIDTVLEMLEVLHKLQSPLDAVLDCEAAVNAILHQLDKEDEYPKKTVMQLQSIHVFFKEFLKDYTLINELSVKELTDKVLLLKEILKEEVKEELNIVFFPYKASMWDSLSSVYEAAKKDKNCVVHVVPIPYYELSGDKDRLVYEGDRFPNDVEITYFKDYNLEVEQPDIIFVHNIYDNYNTLTRVHEYYFTTNLKKYTDMLVYIPYHISSFILPKKGEMRLAYSLPSIDNVDKIIVANEFLREAAILDGVPKEKVIALGSPKIDAMVKSLKEDVAYPEGWKEKIDGKRVYLLNTGCMFFAIDPFLSVTVLSNILNISNMDKDSVVIWRPHPLTKVSILKYTPGLAKYYIDLTEKYIKSEMGMYNNIILDETDDYLPALKAADVLISSDGSLLRSYLLTEKKVIFLDKTLPNNSLVPSNAFYYFYNQDEPWYELVKKFAKGYDPLAVNRKGIASKVYANIDGTCGEKVYQEIKRSVLNPKSKGIV</sequence>
<dbReference type="RefSeq" id="WP_119865245.1">
    <property type="nucleotide sequence ID" value="NZ_CP016786.1"/>
</dbReference>